<dbReference type="Proteomes" id="UP000308760">
    <property type="component" value="Unassembled WGS sequence"/>
</dbReference>
<dbReference type="InterPro" id="IPR019734">
    <property type="entry name" value="TPR_rpt"/>
</dbReference>
<dbReference type="InterPro" id="IPR001387">
    <property type="entry name" value="Cro/C1-type_HTH"/>
</dbReference>
<evidence type="ECO:0000259" key="2">
    <source>
        <dbReference type="PROSITE" id="PS50943"/>
    </source>
</evidence>
<protein>
    <submittedName>
        <fullName evidence="3">Helix-turn-helix transcriptional regulator</fullName>
    </submittedName>
</protein>
<feature type="repeat" description="TPR" evidence="1">
    <location>
        <begin position="337"/>
        <end position="370"/>
    </location>
</feature>
<dbReference type="SMART" id="SM00530">
    <property type="entry name" value="HTH_XRE"/>
    <property type="match status" value="1"/>
</dbReference>
<dbReference type="AlphaFoldDB" id="A0A4S8QFQ7"/>
<sequence>MQVDELAGKPVGERIRIIRDRRGMTRPVVAGLVGKSPDWLKKIESGERLPPRLPMLIQLADILGVGNVAELTGDDPVAIGFPRKEAHPAVPAIREAIEETHLAIDTRARPDLAALQQLLDRAWRIWHTSATPRADVGRILPELIRDGRRAARIFEGQERRQANLVLVGAYALAEQVLAWVSDSALLWMTADRCMSAAEQADHPEALAGAAWVVGNVWRNGREDEALRLADDAVRILTPYLDSGSDDLRALWGACQLHGSITAARLGREGDALHRLDQAEAMSTRLPTAYAHAWTLFGRANTELTGVSVSVDLRKGGTALDKAGAVDPDVIPSVDRRARLWLETARAYAQQGEHTSALHVLQRAASVSEESMRCHPLARNISGQLIVSGGKLIEREARGLAQRLGVLAGS</sequence>
<dbReference type="PROSITE" id="PS50943">
    <property type="entry name" value="HTH_CROC1"/>
    <property type="match status" value="1"/>
</dbReference>
<dbReference type="SUPFAM" id="SSF48452">
    <property type="entry name" value="TPR-like"/>
    <property type="match status" value="1"/>
</dbReference>
<keyword evidence="1" id="KW-0802">TPR repeat</keyword>
<dbReference type="EMBL" id="STGY01000003">
    <property type="protein sequence ID" value="THV43463.1"/>
    <property type="molecule type" value="Genomic_DNA"/>
</dbReference>
<accession>A0A4S8QFQ7</accession>
<dbReference type="RefSeq" id="WP_136532672.1">
    <property type="nucleotide sequence ID" value="NZ_STGY01000003.1"/>
</dbReference>
<name>A0A4S8QFQ7_9ACTN</name>
<reference evidence="3 4" key="2">
    <citation type="submission" date="2019-05" db="EMBL/GenBank/DDBJ databases">
        <title>Glycomyces buryatensis sp. nov.</title>
        <authorList>
            <person name="Nikitina E."/>
        </authorList>
    </citation>
    <scope>NUCLEOTIDE SEQUENCE [LARGE SCALE GENOMIC DNA]</scope>
    <source>
        <strain evidence="3 4">18</strain>
    </source>
</reference>
<dbReference type="PROSITE" id="PS50005">
    <property type="entry name" value="TPR"/>
    <property type="match status" value="1"/>
</dbReference>
<evidence type="ECO:0000256" key="1">
    <source>
        <dbReference type="PROSITE-ProRule" id="PRU00339"/>
    </source>
</evidence>
<dbReference type="GO" id="GO:0003677">
    <property type="term" value="F:DNA binding"/>
    <property type="evidence" value="ECO:0007669"/>
    <property type="project" value="InterPro"/>
</dbReference>
<dbReference type="Gene3D" id="1.25.40.10">
    <property type="entry name" value="Tetratricopeptide repeat domain"/>
    <property type="match status" value="1"/>
</dbReference>
<dbReference type="SUPFAM" id="SSF47413">
    <property type="entry name" value="lambda repressor-like DNA-binding domains"/>
    <property type="match status" value="1"/>
</dbReference>
<evidence type="ECO:0000313" key="4">
    <source>
        <dbReference type="Proteomes" id="UP000308760"/>
    </source>
</evidence>
<dbReference type="CDD" id="cd00093">
    <property type="entry name" value="HTH_XRE"/>
    <property type="match status" value="1"/>
</dbReference>
<evidence type="ECO:0000313" key="3">
    <source>
        <dbReference type="EMBL" id="THV43463.1"/>
    </source>
</evidence>
<reference evidence="4" key="1">
    <citation type="submission" date="2019-04" db="EMBL/GenBank/DDBJ databases">
        <title>Nocardioides xinjiangensis sp. nov.</title>
        <authorList>
            <person name="Liu S."/>
        </authorList>
    </citation>
    <scope>NUCLEOTIDE SEQUENCE [LARGE SCALE GENOMIC DNA]</scope>
    <source>
        <strain evidence="4">18</strain>
    </source>
</reference>
<feature type="domain" description="HTH cro/C1-type" evidence="2">
    <location>
        <begin position="15"/>
        <end position="71"/>
    </location>
</feature>
<dbReference type="InterPro" id="IPR010982">
    <property type="entry name" value="Lambda_DNA-bd_dom_sf"/>
</dbReference>
<gene>
    <name evidence="3" type="ORF">FAB82_00970</name>
</gene>
<keyword evidence="4" id="KW-1185">Reference proteome</keyword>
<comment type="caution">
    <text evidence="3">The sequence shown here is derived from an EMBL/GenBank/DDBJ whole genome shotgun (WGS) entry which is preliminary data.</text>
</comment>
<dbReference type="InterPro" id="IPR011990">
    <property type="entry name" value="TPR-like_helical_dom_sf"/>
</dbReference>
<dbReference type="OrthoDB" id="3504495at2"/>
<organism evidence="3 4">
    <name type="scientific">Glycomyces buryatensis</name>
    <dbReference type="NCBI Taxonomy" id="2570927"/>
    <lineage>
        <taxon>Bacteria</taxon>
        <taxon>Bacillati</taxon>
        <taxon>Actinomycetota</taxon>
        <taxon>Actinomycetes</taxon>
        <taxon>Glycomycetales</taxon>
        <taxon>Glycomycetaceae</taxon>
        <taxon>Glycomyces</taxon>
    </lineage>
</organism>
<dbReference type="Gene3D" id="1.10.260.40">
    <property type="entry name" value="lambda repressor-like DNA-binding domains"/>
    <property type="match status" value="1"/>
</dbReference>
<dbReference type="Pfam" id="PF13560">
    <property type="entry name" value="HTH_31"/>
    <property type="match status" value="1"/>
</dbReference>
<proteinExistence type="predicted"/>